<feature type="region of interest" description="Disordered" evidence="1">
    <location>
        <begin position="1"/>
        <end position="47"/>
    </location>
</feature>
<sequence length="71" mass="7695">MLTTQVGVSCGRQSPNSTRLSKTSLTDTPSTASGTMTPPFGCYNRPIGNRIRGEKLVHHMESSPELTSETR</sequence>
<proteinExistence type="predicted"/>
<dbReference type="EMBL" id="JOJR01000038">
    <property type="protein sequence ID" value="RCN49104.1"/>
    <property type="molecule type" value="Genomic_DNA"/>
</dbReference>
<feature type="compositionally biased region" description="Polar residues" evidence="1">
    <location>
        <begin position="1"/>
        <end position="36"/>
    </location>
</feature>
<evidence type="ECO:0000256" key="1">
    <source>
        <dbReference type="SAM" id="MobiDB-lite"/>
    </source>
</evidence>
<reference evidence="3 4" key="1">
    <citation type="submission" date="2014-10" db="EMBL/GenBank/DDBJ databases">
        <title>Draft genome of the hookworm Ancylostoma caninum.</title>
        <authorList>
            <person name="Mitreva M."/>
        </authorList>
    </citation>
    <scope>NUCLEOTIDE SEQUENCE [LARGE SCALE GENOMIC DNA]</scope>
    <source>
        <strain evidence="3 4">Baltimore</strain>
    </source>
</reference>
<organism evidence="3 4">
    <name type="scientific">Ancylostoma caninum</name>
    <name type="common">Dog hookworm</name>
    <dbReference type="NCBI Taxonomy" id="29170"/>
    <lineage>
        <taxon>Eukaryota</taxon>
        <taxon>Metazoa</taxon>
        <taxon>Ecdysozoa</taxon>
        <taxon>Nematoda</taxon>
        <taxon>Chromadorea</taxon>
        <taxon>Rhabditida</taxon>
        <taxon>Rhabditina</taxon>
        <taxon>Rhabditomorpha</taxon>
        <taxon>Strongyloidea</taxon>
        <taxon>Ancylostomatidae</taxon>
        <taxon>Ancylostomatinae</taxon>
        <taxon>Ancylostoma</taxon>
    </lineage>
</organism>
<dbReference type="EMBL" id="JOJR01003199">
    <property type="protein sequence ID" value="RCN27994.1"/>
    <property type="molecule type" value="Genomic_DNA"/>
</dbReference>
<evidence type="ECO:0000313" key="3">
    <source>
        <dbReference type="EMBL" id="RCN49104.1"/>
    </source>
</evidence>
<name>A0A368GXQ1_ANCCA</name>
<gene>
    <name evidence="3" type="ORF">ANCCAN_04849</name>
    <name evidence="2" type="ORF">ANCCAN_26268</name>
</gene>
<evidence type="ECO:0000313" key="4">
    <source>
        <dbReference type="Proteomes" id="UP000252519"/>
    </source>
</evidence>
<keyword evidence="4" id="KW-1185">Reference proteome</keyword>
<evidence type="ECO:0000313" key="2">
    <source>
        <dbReference type="EMBL" id="RCN27994.1"/>
    </source>
</evidence>
<comment type="caution">
    <text evidence="3">The sequence shown here is derived from an EMBL/GenBank/DDBJ whole genome shotgun (WGS) entry which is preliminary data.</text>
</comment>
<dbReference type="OrthoDB" id="5836891at2759"/>
<dbReference type="AlphaFoldDB" id="A0A368GXQ1"/>
<accession>A0A368GXQ1</accession>
<protein>
    <submittedName>
        <fullName evidence="3">Uncharacterized protein</fullName>
    </submittedName>
</protein>
<dbReference type="Proteomes" id="UP000252519">
    <property type="component" value="Unassembled WGS sequence"/>
</dbReference>